<accession>A0A6J7GT45</accession>
<proteinExistence type="predicted"/>
<reference evidence="3" key="1">
    <citation type="submission" date="2020-05" db="EMBL/GenBank/DDBJ databases">
        <authorList>
            <person name="Chiriac C."/>
            <person name="Salcher M."/>
            <person name="Ghai R."/>
            <person name="Kavagutti S V."/>
        </authorList>
    </citation>
    <scope>NUCLEOTIDE SEQUENCE</scope>
</reference>
<feature type="compositionally biased region" description="Basic and acidic residues" evidence="1">
    <location>
        <begin position="204"/>
        <end position="215"/>
    </location>
</feature>
<feature type="region of interest" description="Disordered" evidence="1">
    <location>
        <begin position="203"/>
        <end position="223"/>
    </location>
</feature>
<dbReference type="PANTHER" id="PTHR35800:SF1">
    <property type="entry name" value="RNA-BINDING PROTEIN KHPB"/>
    <property type="match status" value="1"/>
</dbReference>
<feature type="domain" description="R3H" evidence="2">
    <location>
        <begin position="157"/>
        <end position="223"/>
    </location>
</feature>
<feature type="compositionally biased region" description="Low complexity" evidence="1">
    <location>
        <begin position="18"/>
        <end position="35"/>
    </location>
</feature>
<evidence type="ECO:0000259" key="2">
    <source>
        <dbReference type="PROSITE" id="PS51061"/>
    </source>
</evidence>
<dbReference type="PANTHER" id="PTHR35800">
    <property type="entry name" value="PROTEIN JAG"/>
    <property type="match status" value="1"/>
</dbReference>
<evidence type="ECO:0000256" key="1">
    <source>
        <dbReference type="SAM" id="MobiDB-lite"/>
    </source>
</evidence>
<dbReference type="GO" id="GO:0003723">
    <property type="term" value="F:RNA binding"/>
    <property type="evidence" value="ECO:0007669"/>
    <property type="project" value="InterPro"/>
</dbReference>
<name>A0A6J7GT45_9ZZZZ</name>
<dbReference type="Pfam" id="PF01424">
    <property type="entry name" value="R3H"/>
    <property type="match status" value="1"/>
</dbReference>
<dbReference type="InterPro" id="IPR015946">
    <property type="entry name" value="KH_dom-like_a/b"/>
</dbReference>
<dbReference type="Gene3D" id="3.30.300.20">
    <property type="match status" value="1"/>
</dbReference>
<dbReference type="InterPro" id="IPR039247">
    <property type="entry name" value="KhpB"/>
</dbReference>
<dbReference type="AlphaFoldDB" id="A0A6J7GT45"/>
<organism evidence="3">
    <name type="scientific">freshwater metagenome</name>
    <dbReference type="NCBI Taxonomy" id="449393"/>
    <lineage>
        <taxon>unclassified sequences</taxon>
        <taxon>metagenomes</taxon>
        <taxon>ecological metagenomes</taxon>
    </lineage>
</organism>
<dbReference type="EMBL" id="CAFBMQ010000110">
    <property type="protein sequence ID" value="CAB4910384.1"/>
    <property type="molecule type" value="Genomic_DNA"/>
</dbReference>
<dbReference type="PROSITE" id="PS51061">
    <property type="entry name" value="R3H"/>
    <property type="match status" value="1"/>
</dbReference>
<dbReference type="InterPro" id="IPR038008">
    <property type="entry name" value="Jag_KH"/>
</dbReference>
<feature type="region of interest" description="Disordered" evidence="1">
    <location>
        <begin position="1"/>
        <end position="69"/>
    </location>
</feature>
<dbReference type="CDD" id="cd02414">
    <property type="entry name" value="KH-II_Jag"/>
    <property type="match status" value="1"/>
</dbReference>
<dbReference type="InterPro" id="IPR036867">
    <property type="entry name" value="R3H_dom_sf"/>
</dbReference>
<evidence type="ECO:0000313" key="3">
    <source>
        <dbReference type="EMBL" id="CAB4910384.1"/>
    </source>
</evidence>
<gene>
    <name evidence="3" type="ORF">UFOPK3609_00821</name>
</gene>
<dbReference type="InterPro" id="IPR034079">
    <property type="entry name" value="R3H_KhpB"/>
</dbReference>
<dbReference type="Gene3D" id="3.30.1370.50">
    <property type="entry name" value="R3H-like domain"/>
    <property type="match status" value="1"/>
</dbReference>
<feature type="compositionally biased region" description="Acidic residues" evidence="1">
    <location>
        <begin position="50"/>
        <end position="69"/>
    </location>
</feature>
<protein>
    <submittedName>
        <fullName evidence="3">Unannotated protein</fullName>
    </submittedName>
</protein>
<dbReference type="SMART" id="SM00393">
    <property type="entry name" value="R3H"/>
    <property type="match status" value="1"/>
</dbReference>
<dbReference type="SUPFAM" id="SSF82708">
    <property type="entry name" value="R3H domain"/>
    <property type="match status" value="1"/>
</dbReference>
<dbReference type="InterPro" id="IPR001374">
    <property type="entry name" value="R3H_dom"/>
</dbReference>
<sequence length="223" mass="23378">MSTPQSSTDTAADDDVVADVPADAPADADTGTVLPDPDPVDADAVVEPVDVVETDEDSDDGDDDEDDDEVDDLLVQEGDVAGDYLERLLDILDVDGDIDLDVEGDRASVAVVGGELRTLIGPDGATLEALQELTRLAVAQSTGTRSRLMLDIGGFRAKRRADLTELAGQAASRVAASGTSERLAPMNPFERKVVHDVIAAAEGVRSESEGEEPNRRVVVLPAS</sequence>
<dbReference type="CDD" id="cd02644">
    <property type="entry name" value="R3H_jag"/>
    <property type="match status" value="1"/>
</dbReference>